<gene>
    <name evidence="2" type="ORF">CSUI_006013</name>
</gene>
<keyword evidence="1" id="KW-0732">Signal</keyword>
<dbReference type="Proteomes" id="UP000221165">
    <property type="component" value="Unassembled WGS sequence"/>
</dbReference>
<evidence type="ECO:0000313" key="3">
    <source>
        <dbReference type="Proteomes" id="UP000221165"/>
    </source>
</evidence>
<feature type="signal peptide" evidence="1">
    <location>
        <begin position="1"/>
        <end position="31"/>
    </location>
</feature>
<dbReference type="GeneID" id="94429389"/>
<protein>
    <recommendedName>
        <fullName evidence="4">Transmembrane protein</fullName>
    </recommendedName>
</protein>
<dbReference type="AlphaFoldDB" id="A0A2C6KVJ9"/>
<sequence length="61" mass="7012">MLRTPPGRRRRRVSVCLSVCLSVFFLLLVSRDACERIDPVCLKPKKSSNVSTRSTPYMKTR</sequence>
<proteinExistence type="predicted"/>
<dbReference type="EMBL" id="MIGC01003002">
    <property type="protein sequence ID" value="PHJ20154.1"/>
    <property type="molecule type" value="Genomic_DNA"/>
</dbReference>
<dbReference type="VEuPathDB" id="ToxoDB:CSUI_006013"/>
<organism evidence="2 3">
    <name type="scientific">Cystoisospora suis</name>
    <dbReference type="NCBI Taxonomy" id="483139"/>
    <lineage>
        <taxon>Eukaryota</taxon>
        <taxon>Sar</taxon>
        <taxon>Alveolata</taxon>
        <taxon>Apicomplexa</taxon>
        <taxon>Conoidasida</taxon>
        <taxon>Coccidia</taxon>
        <taxon>Eucoccidiorida</taxon>
        <taxon>Eimeriorina</taxon>
        <taxon>Sarcocystidae</taxon>
        <taxon>Cystoisospora</taxon>
    </lineage>
</organism>
<reference evidence="2 3" key="1">
    <citation type="journal article" date="2017" name="Int. J. Parasitol.">
        <title>The genome of the protozoan parasite Cystoisospora suis and a reverse vaccinology approach to identify vaccine candidates.</title>
        <authorList>
            <person name="Palmieri N."/>
            <person name="Shrestha A."/>
            <person name="Ruttkowski B."/>
            <person name="Beck T."/>
            <person name="Vogl C."/>
            <person name="Tomley F."/>
            <person name="Blake D.P."/>
            <person name="Joachim A."/>
        </authorList>
    </citation>
    <scope>NUCLEOTIDE SEQUENCE [LARGE SCALE GENOMIC DNA]</scope>
    <source>
        <strain evidence="2 3">Wien I</strain>
    </source>
</reference>
<keyword evidence="3" id="KW-1185">Reference proteome</keyword>
<evidence type="ECO:0000256" key="1">
    <source>
        <dbReference type="SAM" id="SignalP"/>
    </source>
</evidence>
<dbReference type="RefSeq" id="XP_067921845.1">
    <property type="nucleotide sequence ID" value="XM_068066178.1"/>
</dbReference>
<accession>A0A2C6KVJ9</accession>
<name>A0A2C6KVJ9_9APIC</name>
<comment type="caution">
    <text evidence="2">The sequence shown here is derived from an EMBL/GenBank/DDBJ whole genome shotgun (WGS) entry which is preliminary data.</text>
</comment>
<feature type="chain" id="PRO_5012022132" description="Transmembrane protein" evidence="1">
    <location>
        <begin position="32"/>
        <end position="61"/>
    </location>
</feature>
<evidence type="ECO:0000313" key="2">
    <source>
        <dbReference type="EMBL" id="PHJ20154.1"/>
    </source>
</evidence>
<evidence type="ECO:0008006" key="4">
    <source>
        <dbReference type="Google" id="ProtNLM"/>
    </source>
</evidence>